<evidence type="ECO:0000256" key="1">
    <source>
        <dbReference type="SAM" id="Phobius"/>
    </source>
</evidence>
<proteinExistence type="predicted"/>
<feature type="transmembrane region" description="Helical" evidence="1">
    <location>
        <begin position="98"/>
        <end position="119"/>
    </location>
</feature>
<dbReference type="EMBL" id="JBHUCX010000017">
    <property type="protein sequence ID" value="MFD1674125.1"/>
    <property type="molecule type" value="Genomic_DNA"/>
</dbReference>
<organism evidence="2 3">
    <name type="scientific">Alicyclobacillus fodiniaquatilis</name>
    <dbReference type="NCBI Taxonomy" id="1661150"/>
    <lineage>
        <taxon>Bacteria</taxon>
        <taxon>Bacillati</taxon>
        <taxon>Bacillota</taxon>
        <taxon>Bacilli</taxon>
        <taxon>Bacillales</taxon>
        <taxon>Alicyclobacillaceae</taxon>
        <taxon>Alicyclobacillus</taxon>
    </lineage>
</organism>
<keyword evidence="1" id="KW-0472">Membrane</keyword>
<accession>A0ABW4JG86</accession>
<sequence>MKFIIKSFQSAYRKVVAIVLLVTFAVPKISYAATSGSGPSTIQAGVSDGENLATQAGEWAFGLLAAGAAFFLIRAWWTMHSADDDGQYSKGRKHLVRSVVTLVGAGCTSAILATVRQTFGF</sequence>
<gene>
    <name evidence="2" type="ORF">ACFSB2_05290</name>
</gene>
<keyword evidence="1" id="KW-1133">Transmembrane helix</keyword>
<dbReference type="RefSeq" id="WP_377941888.1">
    <property type="nucleotide sequence ID" value="NZ_JBHUCX010000017.1"/>
</dbReference>
<evidence type="ECO:0000313" key="3">
    <source>
        <dbReference type="Proteomes" id="UP001597079"/>
    </source>
</evidence>
<feature type="transmembrane region" description="Helical" evidence="1">
    <location>
        <begin position="56"/>
        <end position="77"/>
    </location>
</feature>
<evidence type="ECO:0000313" key="2">
    <source>
        <dbReference type="EMBL" id="MFD1674125.1"/>
    </source>
</evidence>
<dbReference type="Proteomes" id="UP001597079">
    <property type="component" value="Unassembled WGS sequence"/>
</dbReference>
<reference evidence="3" key="1">
    <citation type="journal article" date="2019" name="Int. J. Syst. Evol. Microbiol.">
        <title>The Global Catalogue of Microorganisms (GCM) 10K type strain sequencing project: providing services to taxonomists for standard genome sequencing and annotation.</title>
        <authorList>
            <consortium name="The Broad Institute Genomics Platform"/>
            <consortium name="The Broad Institute Genome Sequencing Center for Infectious Disease"/>
            <person name="Wu L."/>
            <person name="Ma J."/>
        </authorList>
    </citation>
    <scope>NUCLEOTIDE SEQUENCE [LARGE SCALE GENOMIC DNA]</scope>
    <source>
        <strain evidence="3">CGMCC 1.12286</strain>
    </source>
</reference>
<protein>
    <recommendedName>
        <fullName evidence="4">TrbC/VIRB2 family protein</fullName>
    </recommendedName>
</protein>
<evidence type="ECO:0008006" key="4">
    <source>
        <dbReference type="Google" id="ProtNLM"/>
    </source>
</evidence>
<keyword evidence="1" id="KW-0812">Transmembrane</keyword>
<comment type="caution">
    <text evidence="2">The sequence shown here is derived from an EMBL/GenBank/DDBJ whole genome shotgun (WGS) entry which is preliminary data.</text>
</comment>
<name>A0ABW4JG86_9BACL</name>
<keyword evidence="3" id="KW-1185">Reference proteome</keyword>